<dbReference type="InterPro" id="IPR016030">
    <property type="entry name" value="CblAdoTrfase-like"/>
</dbReference>
<evidence type="ECO:0000313" key="5">
    <source>
        <dbReference type="EMBL" id="XCJ18346.1"/>
    </source>
</evidence>
<keyword evidence="2" id="KW-0547">Nucleotide-binding</keyword>
<protein>
    <submittedName>
        <fullName evidence="5">ATP:cob(I)alamin adenosyltransferase</fullName>
        <ecNumber evidence="5">2.5.1.17</ecNumber>
    </submittedName>
</protein>
<evidence type="ECO:0000256" key="2">
    <source>
        <dbReference type="ARBA" id="ARBA00022741"/>
    </source>
</evidence>
<dbReference type="InterPro" id="IPR036451">
    <property type="entry name" value="CblAdoTrfase-like_sf"/>
</dbReference>
<feature type="domain" description="Cobalamin adenosyltransferase-like" evidence="4">
    <location>
        <begin position="1"/>
        <end position="26"/>
    </location>
</feature>
<dbReference type="Gene3D" id="1.20.1200.10">
    <property type="entry name" value="Cobalamin adenosyltransferase-like"/>
    <property type="match status" value="1"/>
</dbReference>
<organism evidence="5">
    <name type="scientific">Sporolactobacillus sp. Y61</name>
    <dbReference type="NCBI Taxonomy" id="3160863"/>
    <lineage>
        <taxon>Bacteria</taxon>
        <taxon>Bacillati</taxon>
        <taxon>Bacillota</taxon>
        <taxon>Bacilli</taxon>
        <taxon>Bacillales</taxon>
        <taxon>Sporolactobacillaceae</taxon>
        <taxon>Sporolactobacillus</taxon>
    </lineage>
</organism>
<dbReference type="EC" id="2.5.1.17" evidence="5"/>
<dbReference type="SUPFAM" id="SSF89028">
    <property type="entry name" value="Cobalamin adenosyltransferase-like"/>
    <property type="match status" value="1"/>
</dbReference>
<dbReference type="AlphaFoldDB" id="A0AAU8IJR4"/>
<gene>
    <name evidence="5" type="ORF">ABNN70_05645</name>
</gene>
<evidence type="ECO:0000259" key="4">
    <source>
        <dbReference type="Pfam" id="PF01923"/>
    </source>
</evidence>
<dbReference type="GO" id="GO:0005524">
    <property type="term" value="F:ATP binding"/>
    <property type="evidence" value="ECO:0007669"/>
    <property type="project" value="UniProtKB-KW"/>
</dbReference>
<dbReference type="GO" id="GO:0008817">
    <property type="term" value="F:corrinoid adenosyltransferase activity"/>
    <property type="evidence" value="ECO:0007669"/>
    <property type="project" value="UniProtKB-EC"/>
</dbReference>
<proteinExistence type="predicted"/>
<dbReference type="EMBL" id="CP159510">
    <property type="protein sequence ID" value="XCJ18346.1"/>
    <property type="molecule type" value="Genomic_DNA"/>
</dbReference>
<dbReference type="Pfam" id="PF01923">
    <property type="entry name" value="Cob_adeno_trans"/>
    <property type="match status" value="1"/>
</dbReference>
<dbReference type="RefSeq" id="WP_353949387.1">
    <property type="nucleotide sequence ID" value="NZ_CP159510.1"/>
</dbReference>
<evidence type="ECO:0000256" key="1">
    <source>
        <dbReference type="ARBA" id="ARBA00022679"/>
    </source>
</evidence>
<keyword evidence="3" id="KW-0067">ATP-binding</keyword>
<sequence length="27" mass="3065">MRQFILPGGSKMTAVLYLARTVARRLD</sequence>
<keyword evidence="1 5" id="KW-0808">Transferase</keyword>
<evidence type="ECO:0000256" key="3">
    <source>
        <dbReference type="ARBA" id="ARBA00022840"/>
    </source>
</evidence>
<accession>A0AAU8IJR4</accession>
<reference evidence="5" key="1">
    <citation type="submission" date="2024-06" db="EMBL/GenBank/DDBJ databases">
        <authorList>
            <person name="Fan A."/>
            <person name="Zhang F.Y."/>
            <person name="Zhang L."/>
        </authorList>
    </citation>
    <scope>NUCLEOTIDE SEQUENCE</scope>
    <source>
        <strain evidence="5">Y61</strain>
    </source>
</reference>
<name>A0AAU8IJR4_9BACL</name>